<evidence type="ECO:0000259" key="2">
    <source>
        <dbReference type="Pfam" id="PF21074"/>
    </source>
</evidence>
<dbReference type="RefSeq" id="WP_052618933.1">
    <property type="nucleotide sequence ID" value="NZ_CSWP01000007.1"/>
</dbReference>
<dbReference type="InterPro" id="IPR048381">
    <property type="entry name" value="GDH_C"/>
</dbReference>
<dbReference type="Proteomes" id="UP000045782">
    <property type="component" value="Unassembled WGS sequence"/>
</dbReference>
<keyword evidence="3" id="KW-0560">Oxidoreductase</keyword>
<gene>
    <name evidence="3" type="primary">gdhB_2</name>
    <name evidence="3" type="ORF">ERS075579_03479</name>
</gene>
<dbReference type="SUPFAM" id="SSF53223">
    <property type="entry name" value="Aminoacid dehydrogenase-like, N-terminal domain"/>
    <property type="match status" value="1"/>
</dbReference>
<dbReference type="Pfam" id="PF05088">
    <property type="entry name" value="Bac_GDH_CD"/>
    <property type="match status" value="1"/>
</dbReference>
<sequence length="1036" mass="112615">MTAIQSPVLPYAAHIQDVAERLTGAPQETVRAEFLDGTEDGTIRAVIAWPTEDIALSDICTLFEHFGLRLRNQLPLGPTGAGTYLYEFTAAATPLADSLRNVAAAVQAHGTKHFTVDPFAALILAANIGWRGTVLLRAVARFLKQAGLGMSHEYVIDNLAQRPRFVAALLDYFNARFDPMTADRDRAVSEAARVLDGHVEAATTVAEDRVLRAFATCFGALVRTSWFQVSESGGHKAHQAFMFDSAQLSLCGSVVPYREIFVDCDDMEGLHVRSGPIARGGLRFSDRPEDYRTEVLGLMKTQTVKNSPIVPTGAKGVFIRKNPEITVAQAYSVFINGLLDVTDNIADGKTVHPAHTVTYGADSNYLVVAADKGTAAFSDIANHIAAQRGFWLGDAFAAGGTTGYDHKQMGITARGAWVSVRDHLTEIGIDVDADAVTVVGIGDCSGDVFGNGMLHSANLRLVAAFDHRHIFIDPNPDPAASHAERRRLHAQPGSSWADYDPNLISDGGGVWPRSAKNIVLPKPAQELLSVDRQTLTPDQLVQAVLCAKVDLLWNGGIGTYVKSHRESHVDAADPANDSVRVNAEQLRARVIGEGGNLGLTQRARVDFALRGGRVNADFIDNAAGVATSDREVNLKIALESVCRSGQLTEVQRNARLAAAENDVAATVLSGCHDQVLALGLAEAYAPRLLNRHERLIESLERHNGLNRTAEGLPSESEIAARAQDGRGLTRPEIAVLLAYSKNVVCQELLNSNIPDDPAFVSALSAYFPDSWQCGLLTDGITEHRLAREIIATQISDDLINHVGPGLIYRLEERFGVRSPEVAAAYMVTRRLFKVDSLWEHARRGGTVGAQGRWQGLHDLQQFIEHTAGRLLRHAGGRIDIAATVERYAAHIDTLRSHLQKNAPDSWLRLRRQAVDLSETAVRLGCDVRNVAQTHLALEDALGMNWVINALESHHPANWWEAMAADALRDDITDALHRLTEHPRHIGGRQPIAPERISRMKEVIARSRRDGFVDVPRAAAISAELSSLCRWAAGAGG</sequence>
<dbReference type="InterPro" id="IPR007780">
    <property type="entry name" value="NAD_Glu_DH_bac"/>
</dbReference>
<dbReference type="InterPro" id="IPR049056">
    <property type="entry name" value="NAD_Glu_DH_HM3"/>
</dbReference>
<protein>
    <submittedName>
        <fullName evidence="3">Probable NAD-glutamate dehydrogenase</fullName>
        <ecNumber evidence="3">1.4.1.2</ecNumber>
    </submittedName>
</protein>
<dbReference type="GO" id="GO:0004352">
    <property type="term" value="F:glutamate dehydrogenase (NAD+) activity"/>
    <property type="evidence" value="ECO:0007669"/>
    <property type="project" value="UniProtKB-EC"/>
</dbReference>
<dbReference type="InterPro" id="IPR028971">
    <property type="entry name" value="NAD-GDH_cat"/>
</dbReference>
<evidence type="ECO:0000259" key="1">
    <source>
        <dbReference type="Pfam" id="PF05088"/>
    </source>
</evidence>
<dbReference type="PANTHER" id="PTHR43403:SF1">
    <property type="entry name" value="NAD-SPECIFIC GLUTAMATE DEHYDROGENASE"/>
    <property type="match status" value="1"/>
</dbReference>
<feature type="domain" description="NAD-specific glutamate dehydrogenase C-terminal" evidence="2">
    <location>
        <begin position="911"/>
        <end position="980"/>
    </location>
</feature>
<proteinExistence type="predicted"/>
<evidence type="ECO:0000313" key="3">
    <source>
        <dbReference type="EMBL" id="CPV62661.1"/>
    </source>
</evidence>
<feature type="domain" description="NAD-specific glutamate dehydrogenase C-terminal" evidence="2">
    <location>
        <begin position="725"/>
        <end position="907"/>
    </location>
</feature>
<accession>A0A0U0ZRF2</accession>
<reference evidence="3 4" key="1">
    <citation type="submission" date="2015-03" db="EMBL/GenBank/DDBJ databases">
        <authorList>
            <person name="Murphy D."/>
        </authorList>
    </citation>
    <scope>NUCLEOTIDE SEQUENCE [LARGE SCALE GENOMIC DNA]</scope>
    <source>
        <strain evidence="3 4">PAP088</strain>
    </source>
</reference>
<evidence type="ECO:0000313" key="4">
    <source>
        <dbReference type="Proteomes" id="UP000045782"/>
    </source>
</evidence>
<organism evidence="3 4">
    <name type="scientific">Mycobacteroides abscessus</name>
    <dbReference type="NCBI Taxonomy" id="36809"/>
    <lineage>
        <taxon>Bacteria</taxon>
        <taxon>Bacillati</taxon>
        <taxon>Actinomycetota</taxon>
        <taxon>Actinomycetes</taxon>
        <taxon>Mycobacteriales</taxon>
        <taxon>Mycobacteriaceae</taxon>
        <taxon>Mycobacteroides</taxon>
    </lineage>
</organism>
<dbReference type="Pfam" id="PF21078">
    <property type="entry name" value="GDH_HM3"/>
    <property type="match status" value="1"/>
</dbReference>
<dbReference type="Gene3D" id="3.40.50.720">
    <property type="entry name" value="NAD(P)-binding Rossmann-like Domain"/>
    <property type="match status" value="1"/>
</dbReference>
<dbReference type="InterPro" id="IPR036291">
    <property type="entry name" value="NAD(P)-bd_dom_sf"/>
</dbReference>
<dbReference type="AlphaFoldDB" id="A0A0U0ZRF2"/>
<dbReference type="GO" id="GO:0004069">
    <property type="term" value="F:L-aspartate:2-oxoglutarate aminotransferase activity"/>
    <property type="evidence" value="ECO:0007669"/>
    <property type="project" value="InterPro"/>
</dbReference>
<dbReference type="EMBL" id="CSWP01000007">
    <property type="protein sequence ID" value="CPV62661.1"/>
    <property type="molecule type" value="Genomic_DNA"/>
</dbReference>
<dbReference type="PANTHER" id="PTHR43403">
    <property type="entry name" value="NAD-SPECIFIC GLUTAMATE DEHYDROGENASE"/>
    <property type="match status" value="1"/>
</dbReference>
<dbReference type="GO" id="GO:0006538">
    <property type="term" value="P:L-glutamate catabolic process"/>
    <property type="evidence" value="ECO:0007669"/>
    <property type="project" value="InterPro"/>
</dbReference>
<dbReference type="SUPFAM" id="SSF51735">
    <property type="entry name" value="NAD(P)-binding Rossmann-fold domains"/>
    <property type="match status" value="1"/>
</dbReference>
<name>A0A0U0ZRF2_9MYCO</name>
<feature type="domain" description="NAD-glutamate dehydrogenase catalytic" evidence="1">
    <location>
        <begin position="198"/>
        <end position="679"/>
    </location>
</feature>
<dbReference type="InterPro" id="IPR046346">
    <property type="entry name" value="Aminoacid_DH-like_N_sf"/>
</dbReference>
<dbReference type="Pfam" id="PF21074">
    <property type="entry name" value="GDH_C"/>
    <property type="match status" value="2"/>
</dbReference>
<dbReference type="EC" id="1.4.1.2" evidence="3"/>